<dbReference type="Pfam" id="PF02622">
    <property type="entry name" value="DUF179"/>
    <property type="match status" value="1"/>
</dbReference>
<dbReference type="OrthoDB" id="9807486at2"/>
<proteinExistence type="inferred from homology"/>
<dbReference type="RefSeq" id="WP_097279490.1">
    <property type="nucleotide sequence ID" value="NZ_OCNJ01000005.1"/>
</dbReference>
<evidence type="ECO:0000256" key="1">
    <source>
        <dbReference type="ARBA" id="ARBA00009600"/>
    </source>
</evidence>
<dbReference type="InterPro" id="IPR003774">
    <property type="entry name" value="AlgH-like"/>
</dbReference>
<accession>A0A286GKE7</accession>
<dbReference type="NCBIfam" id="NF001268">
    <property type="entry name" value="PRK00228.1-4"/>
    <property type="match status" value="1"/>
</dbReference>
<dbReference type="Proteomes" id="UP000219621">
    <property type="component" value="Unassembled WGS sequence"/>
</dbReference>
<gene>
    <name evidence="3" type="ORF">SAMN05421508_105111</name>
</gene>
<dbReference type="PANTHER" id="PTHR30327">
    <property type="entry name" value="UNCHARACTERIZED PROTEIN YQGE"/>
    <property type="match status" value="1"/>
</dbReference>
<protein>
    <recommendedName>
        <fullName evidence="2">UPF0301 protein SAMN05421508_105111</fullName>
    </recommendedName>
</protein>
<dbReference type="Gene3D" id="3.40.1740.10">
    <property type="entry name" value="VC0467-like"/>
    <property type="match status" value="1"/>
</dbReference>
<evidence type="ECO:0000313" key="3">
    <source>
        <dbReference type="EMBL" id="SOD96017.1"/>
    </source>
</evidence>
<dbReference type="PANTHER" id="PTHR30327:SF1">
    <property type="entry name" value="UPF0301 PROTEIN YQGE"/>
    <property type="match status" value="1"/>
</dbReference>
<reference evidence="3 4" key="1">
    <citation type="submission" date="2017-09" db="EMBL/GenBank/DDBJ databases">
        <authorList>
            <person name="Ehlers B."/>
            <person name="Leendertz F.H."/>
        </authorList>
    </citation>
    <scope>NUCLEOTIDE SEQUENCE [LARGE SCALE GENOMIC DNA]</scope>
    <source>
        <strain evidence="3 4">USBA 140</strain>
    </source>
</reference>
<evidence type="ECO:0000313" key="4">
    <source>
        <dbReference type="Proteomes" id="UP000219621"/>
    </source>
</evidence>
<organism evidence="3 4">
    <name type="scientific">Caenispirillum bisanense</name>
    <dbReference type="NCBI Taxonomy" id="414052"/>
    <lineage>
        <taxon>Bacteria</taxon>
        <taxon>Pseudomonadati</taxon>
        <taxon>Pseudomonadota</taxon>
        <taxon>Alphaproteobacteria</taxon>
        <taxon>Rhodospirillales</taxon>
        <taxon>Novispirillaceae</taxon>
        <taxon>Caenispirillum</taxon>
    </lineage>
</organism>
<keyword evidence="4" id="KW-1185">Reference proteome</keyword>
<dbReference type="GO" id="GO:0005829">
    <property type="term" value="C:cytosol"/>
    <property type="evidence" value="ECO:0007669"/>
    <property type="project" value="TreeGrafter"/>
</dbReference>
<dbReference type="EMBL" id="OCNJ01000005">
    <property type="protein sequence ID" value="SOD96017.1"/>
    <property type="molecule type" value="Genomic_DNA"/>
</dbReference>
<sequence length="191" mass="20496">MTTTLSTSGYLVGKCLVAMPALADSNFHRTVVYVCAHTAEGAMGLVVNRTIDQLSFDDILEQMGITPSVDTDQIRVHFGGPVEAARGFVLHTADYRDEGTLPVDSNISLTATAEVLKDIASGQGPRHSLMVLGYAGWGSGQLDTELKENAWLICQPDEDLLFGGDVGQKWTLAMARMGIDMSRLVDTPGHA</sequence>
<dbReference type="HAMAP" id="MF_00758">
    <property type="entry name" value="UPF0301"/>
    <property type="match status" value="1"/>
</dbReference>
<dbReference type="AlphaFoldDB" id="A0A286GKE7"/>
<evidence type="ECO:0000256" key="2">
    <source>
        <dbReference type="HAMAP-Rule" id="MF_00758"/>
    </source>
</evidence>
<comment type="similarity">
    <text evidence="1 2">Belongs to the UPF0301 (AlgH) family.</text>
</comment>
<dbReference type="SUPFAM" id="SSF143456">
    <property type="entry name" value="VC0467-like"/>
    <property type="match status" value="1"/>
</dbReference>
<name>A0A286GKE7_9PROT</name>